<dbReference type="AlphaFoldDB" id="A0A9W6KSK4"/>
<feature type="compositionally biased region" description="Basic residues" evidence="1">
    <location>
        <begin position="55"/>
        <end position="67"/>
    </location>
</feature>
<evidence type="ECO:0000313" key="3">
    <source>
        <dbReference type="Proteomes" id="UP001143480"/>
    </source>
</evidence>
<evidence type="ECO:0000256" key="1">
    <source>
        <dbReference type="SAM" id="MobiDB-lite"/>
    </source>
</evidence>
<reference evidence="2" key="1">
    <citation type="journal article" date="2014" name="Int. J. Syst. Evol. Microbiol.">
        <title>Complete genome sequence of Corynebacterium casei LMG S-19264T (=DSM 44701T), isolated from a smear-ripened cheese.</title>
        <authorList>
            <consortium name="US DOE Joint Genome Institute (JGI-PGF)"/>
            <person name="Walter F."/>
            <person name="Albersmeier A."/>
            <person name="Kalinowski J."/>
            <person name="Ruckert C."/>
        </authorList>
    </citation>
    <scope>NUCLEOTIDE SEQUENCE</scope>
    <source>
        <strain evidence="2">VKM Ac-1321</strain>
    </source>
</reference>
<keyword evidence="3" id="KW-1185">Reference proteome</keyword>
<reference evidence="2" key="2">
    <citation type="submission" date="2023-01" db="EMBL/GenBank/DDBJ databases">
        <authorList>
            <person name="Sun Q."/>
            <person name="Evtushenko L."/>
        </authorList>
    </citation>
    <scope>NUCLEOTIDE SEQUENCE</scope>
    <source>
        <strain evidence="2">VKM Ac-1321</strain>
    </source>
</reference>
<evidence type="ECO:0000313" key="2">
    <source>
        <dbReference type="EMBL" id="GLL07396.1"/>
    </source>
</evidence>
<protein>
    <submittedName>
        <fullName evidence="2">Uncharacterized protein</fullName>
    </submittedName>
</protein>
<feature type="region of interest" description="Disordered" evidence="1">
    <location>
        <begin position="27"/>
        <end position="67"/>
    </location>
</feature>
<organism evidence="2 3">
    <name type="scientific">Dactylosporangium matsuzakiense</name>
    <dbReference type="NCBI Taxonomy" id="53360"/>
    <lineage>
        <taxon>Bacteria</taxon>
        <taxon>Bacillati</taxon>
        <taxon>Actinomycetota</taxon>
        <taxon>Actinomycetes</taxon>
        <taxon>Micromonosporales</taxon>
        <taxon>Micromonosporaceae</taxon>
        <taxon>Dactylosporangium</taxon>
    </lineage>
</organism>
<dbReference type="EMBL" id="BSFP01000094">
    <property type="protein sequence ID" value="GLL07396.1"/>
    <property type="molecule type" value="Genomic_DNA"/>
</dbReference>
<accession>A0A9W6KSK4</accession>
<name>A0A9W6KSK4_9ACTN</name>
<sequence length="67" mass="7921">MQIGQIRVLPLTSVMPNLDRRRVVPRWIPTVRNSRRDNAPDPTARRHQPPDNGRPPRRCAKPKRERH</sequence>
<dbReference type="Proteomes" id="UP001143480">
    <property type="component" value="Unassembled WGS sequence"/>
</dbReference>
<proteinExistence type="predicted"/>
<gene>
    <name evidence="2" type="ORF">GCM10017581_091480</name>
</gene>
<comment type="caution">
    <text evidence="2">The sequence shown here is derived from an EMBL/GenBank/DDBJ whole genome shotgun (WGS) entry which is preliminary data.</text>
</comment>